<evidence type="ECO:0000256" key="1">
    <source>
        <dbReference type="ARBA" id="ARBA00002442"/>
    </source>
</evidence>
<protein>
    <recommendedName>
        <fullName evidence="4 12">Heme exporter protein D</fullName>
    </recommendedName>
</protein>
<dbReference type="GO" id="GO:0017004">
    <property type="term" value="P:cytochrome complex assembly"/>
    <property type="evidence" value="ECO:0007669"/>
    <property type="project" value="UniProtKB-KW"/>
</dbReference>
<evidence type="ECO:0000256" key="5">
    <source>
        <dbReference type="ARBA" id="ARBA00022448"/>
    </source>
</evidence>
<dbReference type="NCBIfam" id="TIGR03141">
    <property type="entry name" value="cytochro_ccmD"/>
    <property type="match status" value="1"/>
</dbReference>
<reference evidence="13 14" key="1">
    <citation type="journal article" date="2021" name="Arch. Microbiol.">
        <title>Harenicola maris gen. nov., sp. nov. isolated from the Sea of Japan shallow sediments.</title>
        <authorList>
            <person name="Romanenko L.A."/>
            <person name="Kurilenko V.V."/>
            <person name="Chernysheva N.Y."/>
            <person name="Tekutyeva L.A."/>
            <person name="Velansky P.V."/>
            <person name="Svetashev V.I."/>
            <person name="Isaeva M.P."/>
        </authorList>
    </citation>
    <scope>NUCLEOTIDE SEQUENCE [LARGE SCALE GENOMIC DNA]</scope>
    <source>
        <strain evidence="13 14">KMM 3653</strain>
    </source>
</reference>
<gene>
    <name evidence="13" type="primary">ccmD</name>
    <name evidence="13" type="ORF">IV417_07115</name>
</gene>
<keyword evidence="11 12" id="KW-0472">Membrane</keyword>
<evidence type="ECO:0000256" key="10">
    <source>
        <dbReference type="ARBA" id="ARBA00022989"/>
    </source>
</evidence>
<evidence type="ECO:0000256" key="3">
    <source>
        <dbReference type="ARBA" id="ARBA00008741"/>
    </source>
</evidence>
<evidence type="ECO:0000256" key="9">
    <source>
        <dbReference type="ARBA" id="ARBA00022748"/>
    </source>
</evidence>
<dbReference type="GO" id="GO:0015886">
    <property type="term" value="P:heme transport"/>
    <property type="evidence" value="ECO:0007669"/>
    <property type="project" value="InterPro"/>
</dbReference>
<dbReference type="Proteomes" id="UP001315686">
    <property type="component" value="Unassembled WGS sequence"/>
</dbReference>
<comment type="function">
    <text evidence="1 12">Required for the export of heme to the periplasm for the biogenesis of c-type cytochromes.</text>
</comment>
<keyword evidence="9 12" id="KW-0201">Cytochrome c-type biogenesis</keyword>
<dbReference type="Pfam" id="PF04995">
    <property type="entry name" value="CcmD"/>
    <property type="match status" value="1"/>
</dbReference>
<keyword evidence="14" id="KW-1185">Reference proteome</keyword>
<keyword evidence="8 12" id="KW-0812">Transmembrane</keyword>
<evidence type="ECO:0000256" key="6">
    <source>
        <dbReference type="ARBA" id="ARBA00022475"/>
    </source>
</evidence>
<evidence type="ECO:0000256" key="8">
    <source>
        <dbReference type="ARBA" id="ARBA00022692"/>
    </source>
</evidence>
<organism evidence="13 14">
    <name type="scientific">Harenicola maris</name>
    <dbReference type="NCBI Taxonomy" id="2841044"/>
    <lineage>
        <taxon>Bacteria</taxon>
        <taxon>Pseudomonadati</taxon>
        <taxon>Pseudomonadota</taxon>
        <taxon>Alphaproteobacteria</taxon>
        <taxon>Rhodobacterales</taxon>
        <taxon>Paracoccaceae</taxon>
        <taxon>Harenicola</taxon>
    </lineage>
</organism>
<name>A0AAP2CP30_9RHOB</name>
<evidence type="ECO:0000313" key="13">
    <source>
        <dbReference type="EMBL" id="MBT0957150.1"/>
    </source>
</evidence>
<dbReference type="AlphaFoldDB" id="A0AAP2CP30"/>
<keyword evidence="6 12" id="KW-1003">Cell membrane</keyword>
<feature type="transmembrane region" description="Helical" evidence="12">
    <location>
        <begin position="12"/>
        <end position="32"/>
    </location>
</feature>
<comment type="similarity">
    <text evidence="3 12">Belongs to the CcmD/CycX/HelD family.</text>
</comment>
<evidence type="ECO:0000256" key="11">
    <source>
        <dbReference type="ARBA" id="ARBA00023136"/>
    </source>
</evidence>
<dbReference type="GO" id="GO:0005886">
    <property type="term" value="C:plasma membrane"/>
    <property type="evidence" value="ECO:0007669"/>
    <property type="project" value="UniProtKB-SubCell"/>
</dbReference>
<sequence length="49" mass="5291">MMPELGKYTFIVLASYGATLALLGAIILLSAGQARRAKRRLKEAEGKNV</sequence>
<accession>A0AAP2CP30</accession>
<comment type="caution">
    <text evidence="13">The sequence shown here is derived from an EMBL/GenBank/DDBJ whole genome shotgun (WGS) entry which is preliminary data.</text>
</comment>
<evidence type="ECO:0000313" key="14">
    <source>
        <dbReference type="Proteomes" id="UP001315686"/>
    </source>
</evidence>
<keyword evidence="7 12" id="KW-0997">Cell inner membrane</keyword>
<keyword evidence="10 12" id="KW-1133">Transmembrane helix</keyword>
<evidence type="ECO:0000256" key="4">
    <source>
        <dbReference type="ARBA" id="ARBA00016461"/>
    </source>
</evidence>
<comment type="subcellular location">
    <subcellularLocation>
        <location evidence="2 12">Cell inner membrane</location>
        <topology evidence="2 12">Single-pass membrane protein</topology>
    </subcellularLocation>
</comment>
<evidence type="ECO:0000256" key="12">
    <source>
        <dbReference type="RuleBase" id="RU363101"/>
    </source>
</evidence>
<evidence type="ECO:0000256" key="2">
    <source>
        <dbReference type="ARBA" id="ARBA00004377"/>
    </source>
</evidence>
<keyword evidence="5 12" id="KW-0813">Transport</keyword>
<evidence type="ECO:0000256" key="7">
    <source>
        <dbReference type="ARBA" id="ARBA00022519"/>
    </source>
</evidence>
<dbReference type="InterPro" id="IPR007078">
    <property type="entry name" value="Haem_export_protD_CcmD"/>
</dbReference>
<dbReference type="EMBL" id="JADQAZ010000001">
    <property type="protein sequence ID" value="MBT0957150.1"/>
    <property type="molecule type" value="Genomic_DNA"/>
</dbReference>
<proteinExistence type="inferred from homology"/>